<evidence type="ECO:0000313" key="11">
    <source>
        <dbReference type="Proteomes" id="UP000706525"/>
    </source>
</evidence>
<dbReference type="PANTHER" id="PTHR30521:SF4">
    <property type="entry name" value="DEFERROCHELATASE"/>
    <property type="match status" value="1"/>
</dbReference>
<dbReference type="InterPro" id="IPR011008">
    <property type="entry name" value="Dimeric_a/b-barrel"/>
</dbReference>
<evidence type="ECO:0000256" key="4">
    <source>
        <dbReference type="ARBA" id="ARBA00022723"/>
    </source>
</evidence>
<keyword evidence="7" id="KW-0408">Iron</keyword>
<evidence type="ECO:0000256" key="6">
    <source>
        <dbReference type="ARBA" id="ARBA00023002"/>
    </source>
</evidence>
<dbReference type="SUPFAM" id="SSF54909">
    <property type="entry name" value="Dimeric alpha+beta barrel"/>
    <property type="match status" value="1"/>
</dbReference>
<accession>A0ABM8WYD8</accession>
<evidence type="ECO:0000313" key="10">
    <source>
        <dbReference type="EMBL" id="CAG9172579.1"/>
    </source>
</evidence>
<evidence type="ECO:0000256" key="1">
    <source>
        <dbReference type="ARBA" id="ARBA00001970"/>
    </source>
</evidence>
<evidence type="ECO:0000256" key="8">
    <source>
        <dbReference type="SAM" id="Coils"/>
    </source>
</evidence>
<keyword evidence="4" id="KW-0479">Metal-binding</keyword>
<proteinExistence type="predicted"/>
<organism evidence="10 11">
    <name type="scientific">Cupriavidus pampae</name>
    <dbReference type="NCBI Taxonomy" id="659251"/>
    <lineage>
        <taxon>Bacteria</taxon>
        <taxon>Pseudomonadati</taxon>
        <taxon>Pseudomonadota</taxon>
        <taxon>Betaproteobacteria</taxon>
        <taxon>Burkholderiales</taxon>
        <taxon>Burkholderiaceae</taxon>
        <taxon>Cupriavidus</taxon>
    </lineage>
</organism>
<feature type="domain" description="Dyp-type peroxidase C-terminal" evidence="9">
    <location>
        <begin position="364"/>
        <end position="428"/>
    </location>
</feature>
<comment type="cofactor">
    <cofactor evidence="1">
        <name>heme b</name>
        <dbReference type="ChEBI" id="CHEBI:60344"/>
    </cofactor>
</comment>
<keyword evidence="5" id="KW-0732">Signal</keyword>
<dbReference type="PANTHER" id="PTHR30521">
    <property type="entry name" value="DEFERROCHELATASE/PEROXIDASE"/>
    <property type="match status" value="1"/>
</dbReference>
<dbReference type="NCBIfam" id="TIGR01413">
    <property type="entry name" value="Dyp_perox_fam"/>
    <property type="match status" value="1"/>
</dbReference>
<reference evidence="10 11" key="1">
    <citation type="submission" date="2021-08" db="EMBL/GenBank/DDBJ databases">
        <authorList>
            <person name="Peeters C."/>
        </authorList>
    </citation>
    <scope>NUCLEOTIDE SEQUENCE [LARGE SCALE GENOMIC DNA]</scope>
    <source>
        <strain evidence="10 11">LMG 32289</strain>
    </source>
</reference>
<dbReference type="PROSITE" id="PS51404">
    <property type="entry name" value="DYP_PEROXIDASE"/>
    <property type="match status" value="1"/>
</dbReference>
<comment type="caution">
    <text evidence="10">The sequence shown here is derived from an EMBL/GenBank/DDBJ whole genome shotgun (WGS) entry which is preliminary data.</text>
</comment>
<gene>
    <name evidence="10" type="primary">dyp2</name>
    <name evidence="10" type="ORF">LMG32289_02626</name>
</gene>
<evidence type="ECO:0000256" key="2">
    <source>
        <dbReference type="ARBA" id="ARBA00022559"/>
    </source>
</evidence>
<dbReference type="RefSeq" id="WP_223988775.1">
    <property type="nucleotide sequence ID" value="NZ_CAJZAG010000005.1"/>
</dbReference>
<evidence type="ECO:0000256" key="5">
    <source>
        <dbReference type="ARBA" id="ARBA00022729"/>
    </source>
</evidence>
<keyword evidence="8" id="KW-0175">Coiled coil</keyword>
<evidence type="ECO:0000256" key="3">
    <source>
        <dbReference type="ARBA" id="ARBA00022617"/>
    </source>
</evidence>
<keyword evidence="6 10" id="KW-0560">Oxidoreductase</keyword>
<evidence type="ECO:0000256" key="7">
    <source>
        <dbReference type="ARBA" id="ARBA00023004"/>
    </source>
</evidence>
<keyword evidence="3" id="KW-0349">Heme</keyword>
<dbReference type="EMBL" id="CAJZAG010000005">
    <property type="protein sequence ID" value="CAG9172579.1"/>
    <property type="molecule type" value="Genomic_DNA"/>
</dbReference>
<keyword evidence="11" id="KW-1185">Reference proteome</keyword>
<name>A0ABM8WYD8_9BURK</name>
<protein>
    <submittedName>
        <fullName evidence="10">Multifunctional dye peroxidase DyP2</fullName>
        <ecNumber evidence="10">1.11.1.16</ecNumber>
    </submittedName>
</protein>
<dbReference type="InterPro" id="IPR006314">
    <property type="entry name" value="Dyp_peroxidase"/>
</dbReference>
<dbReference type="Pfam" id="PF20628">
    <property type="entry name" value="Dyp_perox_C"/>
    <property type="match status" value="1"/>
</dbReference>
<keyword evidence="2 10" id="KW-0575">Peroxidase</keyword>
<dbReference type="Proteomes" id="UP000706525">
    <property type="component" value="Unassembled WGS sequence"/>
</dbReference>
<evidence type="ECO:0000259" key="9">
    <source>
        <dbReference type="Pfam" id="PF20628"/>
    </source>
</evidence>
<dbReference type="GO" id="GO:0052750">
    <property type="term" value="F:reactive-black-5:hydrogen-peroxide oxidoreductase activity"/>
    <property type="evidence" value="ECO:0007669"/>
    <property type="project" value="UniProtKB-EC"/>
</dbReference>
<sequence>MPVDLGNTNPIDPSTPENRTWLSKLRGNILSGHGRDNTIHVFLRLPADQTAARRIVRELGSTVTSAHKQELHRKLFKEAGIPGELFRTLLVSANGYRKLGFDDAALQAAFVEKAAPVPTQSNFLDGMAANFAELGDPAKEQWDLGFRDGNIDLMLLLADDDNERLITEARQAIDQLEAECELVCVERGTALRTDDGEGIEHFGYVDGRSQPLFLTTEFRNLEAGAIGPATQEASGGSMNDWKPFASLGLVLHEDTLASGTDCFGSYFVFRKLEQNVRDFTIAEQRLADLLDLKDEERERAGAMVVGRFRDGSPLVKSGSDHHTPVKANDFIYDGATGDVSGAKCPFQAHIRKTNPRGDTVRELGAPFDDERGHRIARRGIPYGTRNRHPNAFQALDDLPSKDVGLLFMCYQSSIRNQFAFMQHSWANNEGFIPHAGDKTGTDPIIGQVGTPTEDQSWFPTYDDPTGSKKSFFGKFVTMKGGEFFFAPSIPFLTGLN</sequence>
<dbReference type="InterPro" id="IPR048328">
    <property type="entry name" value="Dyp_perox_C"/>
</dbReference>
<feature type="coiled-coil region" evidence="8">
    <location>
        <begin position="159"/>
        <end position="186"/>
    </location>
</feature>
<dbReference type="EC" id="1.11.1.16" evidence="10"/>